<sequence length="114" mass="12513">MSGDWLRELPEAERGGSPRNDRHYFVSRKRAFPFIAEFAGSARPSVGDFGVAAASPFIAVRPPVAAIASDVLQVWVSRRMGRNSPSPPSVRRREAVVNVAGSEYVDEKNSLRQS</sequence>
<reference evidence="2 3" key="1">
    <citation type="submission" date="2019-06" db="EMBL/GenBank/DDBJ databases">
        <title>Sequencing the genomes of 1000 actinobacteria strains.</title>
        <authorList>
            <person name="Klenk H.-P."/>
        </authorList>
    </citation>
    <scope>NUCLEOTIDE SEQUENCE [LARGE SCALE GENOMIC DNA]</scope>
    <source>
        <strain evidence="2 3">DSM 102131</strain>
    </source>
</reference>
<comment type="caution">
    <text evidence="2">The sequence shown here is derived from an EMBL/GenBank/DDBJ whole genome shotgun (WGS) entry which is preliminary data.</text>
</comment>
<dbReference type="RefSeq" id="WP_154936285.1">
    <property type="nucleotide sequence ID" value="NZ_VIXA01000001.1"/>
</dbReference>
<proteinExistence type="predicted"/>
<dbReference type="EMBL" id="VIXA01000001">
    <property type="protein sequence ID" value="TWG27156.1"/>
    <property type="molecule type" value="Genomic_DNA"/>
</dbReference>
<evidence type="ECO:0000313" key="2">
    <source>
        <dbReference type="EMBL" id="TWG27156.1"/>
    </source>
</evidence>
<gene>
    <name evidence="2" type="ORF">FHX75_11291</name>
</gene>
<organism evidence="2 3">
    <name type="scientific">Micromonospora palomenae</name>
    <dbReference type="NCBI Taxonomy" id="1461247"/>
    <lineage>
        <taxon>Bacteria</taxon>
        <taxon>Bacillati</taxon>
        <taxon>Actinomycetota</taxon>
        <taxon>Actinomycetes</taxon>
        <taxon>Micromonosporales</taxon>
        <taxon>Micromonosporaceae</taxon>
        <taxon>Micromonospora</taxon>
    </lineage>
</organism>
<keyword evidence="3" id="KW-1185">Reference proteome</keyword>
<accession>A0A561WTG7</accession>
<dbReference type="AlphaFoldDB" id="A0A561WTG7"/>
<evidence type="ECO:0000313" key="3">
    <source>
        <dbReference type="Proteomes" id="UP000319927"/>
    </source>
</evidence>
<dbReference type="Proteomes" id="UP000319927">
    <property type="component" value="Unassembled WGS sequence"/>
</dbReference>
<protein>
    <submittedName>
        <fullName evidence="2">Uncharacterized protein</fullName>
    </submittedName>
</protein>
<evidence type="ECO:0000256" key="1">
    <source>
        <dbReference type="SAM" id="MobiDB-lite"/>
    </source>
</evidence>
<name>A0A561WTG7_9ACTN</name>
<feature type="region of interest" description="Disordered" evidence="1">
    <location>
        <begin position="1"/>
        <end position="20"/>
    </location>
</feature>